<accession>A0A644U8D5</accession>
<dbReference type="EMBL" id="VSSQ01000086">
    <property type="protein sequence ID" value="MPL75208.1"/>
    <property type="molecule type" value="Genomic_DNA"/>
</dbReference>
<dbReference type="InterPro" id="IPR041657">
    <property type="entry name" value="HTH_17"/>
</dbReference>
<organism evidence="2">
    <name type="scientific">bioreactor metagenome</name>
    <dbReference type="NCBI Taxonomy" id="1076179"/>
    <lineage>
        <taxon>unclassified sequences</taxon>
        <taxon>metagenomes</taxon>
        <taxon>ecological metagenomes</taxon>
    </lineage>
</organism>
<comment type="caution">
    <text evidence="2">The sequence shown here is derived from an EMBL/GenBank/DDBJ whole genome shotgun (WGS) entry which is preliminary data.</text>
</comment>
<sequence>MDKSNVKSLRFEDLPEAMGQLIQRFDRIESILLNNLNKSEPEKKEEDELLTIAEAAIFTKYAEQTLRTKVMKGEVPSIRLNGKRLFRKSELIAWIKGETI</sequence>
<feature type="domain" description="Helix-turn-helix" evidence="1">
    <location>
        <begin position="49"/>
        <end position="97"/>
    </location>
</feature>
<dbReference type="InterPro" id="IPR009061">
    <property type="entry name" value="DNA-bd_dom_put_sf"/>
</dbReference>
<protein>
    <recommendedName>
        <fullName evidence="1">Helix-turn-helix domain-containing protein</fullName>
    </recommendedName>
</protein>
<evidence type="ECO:0000313" key="2">
    <source>
        <dbReference type="EMBL" id="MPL75208.1"/>
    </source>
</evidence>
<dbReference type="SUPFAM" id="SSF46955">
    <property type="entry name" value="Putative DNA-binding domain"/>
    <property type="match status" value="1"/>
</dbReference>
<dbReference type="AlphaFoldDB" id="A0A644U8D5"/>
<reference evidence="2" key="1">
    <citation type="submission" date="2019-08" db="EMBL/GenBank/DDBJ databases">
        <authorList>
            <person name="Kucharzyk K."/>
            <person name="Murdoch R.W."/>
            <person name="Higgins S."/>
            <person name="Loffler F."/>
        </authorList>
    </citation>
    <scope>NUCLEOTIDE SEQUENCE</scope>
</reference>
<proteinExistence type="predicted"/>
<dbReference type="Pfam" id="PF12728">
    <property type="entry name" value="HTH_17"/>
    <property type="match status" value="1"/>
</dbReference>
<gene>
    <name evidence="2" type="ORF">SDC9_21030</name>
</gene>
<evidence type="ECO:0000259" key="1">
    <source>
        <dbReference type="Pfam" id="PF12728"/>
    </source>
</evidence>
<name>A0A644U8D5_9ZZZZ</name>